<dbReference type="PROSITE" id="PS51643">
    <property type="entry name" value="HD_CAS3"/>
    <property type="match status" value="1"/>
</dbReference>
<comment type="caution">
    <text evidence="14">The sequence shown here is derived from an EMBL/GenBank/DDBJ whole genome shotgun (WGS) entry which is preliminary data.</text>
</comment>
<dbReference type="InterPro" id="IPR006483">
    <property type="entry name" value="CRISPR-assoc_Cas3_HD"/>
</dbReference>
<evidence type="ECO:0000256" key="3">
    <source>
        <dbReference type="ARBA" id="ARBA00022722"/>
    </source>
</evidence>
<accession>A0A6B0YR93</accession>
<dbReference type="SMART" id="SM00487">
    <property type="entry name" value="DEXDc"/>
    <property type="match status" value="1"/>
</dbReference>
<keyword evidence="4" id="KW-0479">Metal-binding</keyword>
<evidence type="ECO:0000256" key="6">
    <source>
        <dbReference type="ARBA" id="ARBA00022801"/>
    </source>
</evidence>
<evidence type="ECO:0000256" key="1">
    <source>
        <dbReference type="ARBA" id="ARBA00006847"/>
    </source>
</evidence>
<dbReference type="GO" id="GO:0005524">
    <property type="term" value="F:ATP binding"/>
    <property type="evidence" value="ECO:0007669"/>
    <property type="project" value="UniProtKB-KW"/>
</dbReference>
<dbReference type="InterPro" id="IPR011545">
    <property type="entry name" value="DEAD/DEAH_box_helicase_dom"/>
</dbReference>
<dbReference type="Pfam" id="PF18019">
    <property type="entry name" value="Cas3_HD"/>
    <property type="match status" value="1"/>
</dbReference>
<evidence type="ECO:0000256" key="2">
    <source>
        <dbReference type="ARBA" id="ARBA00009046"/>
    </source>
</evidence>
<dbReference type="Gene3D" id="3.40.50.300">
    <property type="entry name" value="P-loop containing nucleotide triphosphate hydrolases"/>
    <property type="match status" value="2"/>
</dbReference>
<dbReference type="SMART" id="SM00490">
    <property type="entry name" value="HELICc"/>
    <property type="match status" value="1"/>
</dbReference>
<keyword evidence="5" id="KW-0547">Nucleotide-binding</keyword>
<organism evidence="14">
    <name type="scientific">Caldilineaceae bacterium SB0664_bin_27</name>
    <dbReference type="NCBI Taxonomy" id="2605260"/>
    <lineage>
        <taxon>Bacteria</taxon>
        <taxon>Bacillati</taxon>
        <taxon>Chloroflexota</taxon>
        <taxon>Caldilineae</taxon>
        <taxon>Caldilineales</taxon>
        <taxon>Caldilineaceae</taxon>
    </lineage>
</organism>
<evidence type="ECO:0000256" key="4">
    <source>
        <dbReference type="ARBA" id="ARBA00022723"/>
    </source>
</evidence>
<dbReference type="AlphaFoldDB" id="A0A6B0YR93"/>
<dbReference type="EMBL" id="VXRG01000056">
    <property type="protein sequence ID" value="MXY93087.1"/>
    <property type="molecule type" value="Genomic_DNA"/>
</dbReference>
<dbReference type="NCBIfam" id="TIGR01587">
    <property type="entry name" value="cas3_core"/>
    <property type="match status" value="1"/>
</dbReference>
<dbReference type="Pfam" id="PF22590">
    <property type="entry name" value="Cas3-like_C_2"/>
    <property type="match status" value="1"/>
</dbReference>
<evidence type="ECO:0000256" key="5">
    <source>
        <dbReference type="ARBA" id="ARBA00022741"/>
    </source>
</evidence>
<dbReference type="Gene3D" id="1.10.3210.30">
    <property type="match status" value="1"/>
</dbReference>
<dbReference type="PANTHER" id="PTHR47959">
    <property type="entry name" value="ATP-DEPENDENT RNA HELICASE RHLE-RELATED"/>
    <property type="match status" value="1"/>
</dbReference>
<evidence type="ECO:0000313" key="14">
    <source>
        <dbReference type="EMBL" id="MXY93087.1"/>
    </source>
</evidence>
<dbReference type="InterPro" id="IPR050079">
    <property type="entry name" value="DEAD_box_RNA_helicase"/>
</dbReference>
<dbReference type="PANTHER" id="PTHR47959:SF16">
    <property type="entry name" value="CRISPR-ASSOCIATED NUCLEASE_HELICASE CAS3-RELATED"/>
    <property type="match status" value="1"/>
</dbReference>
<dbReference type="InterPro" id="IPR006474">
    <property type="entry name" value="Helicase_Cas3_CRISPR-ass_core"/>
</dbReference>
<feature type="region of interest" description="Disordered" evidence="11">
    <location>
        <begin position="680"/>
        <end position="704"/>
    </location>
</feature>
<dbReference type="InterPro" id="IPR027417">
    <property type="entry name" value="P-loop_NTPase"/>
</dbReference>
<feature type="domain" description="Helicase ATP-binding" evidence="12">
    <location>
        <begin position="12"/>
        <end position="205"/>
    </location>
</feature>
<evidence type="ECO:0000259" key="13">
    <source>
        <dbReference type="PROSITE" id="PS51643"/>
    </source>
</evidence>
<dbReference type="GO" id="GO:0016787">
    <property type="term" value="F:hydrolase activity"/>
    <property type="evidence" value="ECO:0007669"/>
    <property type="project" value="UniProtKB-KW"/>
</dbReference>
<dbReference type="GO" id="GO:0003724">
    <property type="term" value="F:RNA helicase activity"/>
    <property type="evidence" value="ECO:0007669"/>
    <property type="project" value="TreeGrafter"/>
</dbReference>
<evidence type="ECO:0000256" key="11">
    <source>
        <dbReference type="SAM" id="MobiDB-lite"/>
    </source>
</evidence>
<dbReference type="GO" id="GO:0004518">
    <property type="term" value="F:nuclease activity"/>
    <property type="evidence" value="ECO:0007669"/>
    <property type="project" value="UniProtKB-KW"/>
</dbReference>
<keyword evidence="9" id="KW-0051">Antiviral defense</keyword>
<comment type="similarity">
    <text evidence="10">Belongs to the DEAD box helicase family.</text>
</comment>
<evidence type="ECO:0000256" key="10">
    <source>
        <dbReference type="ARBA" id="ARBA00038437"/>
    </source>
</evidence>
<evidence type="ECO:0000259" key="12">
    <source>
        <dbReference type="PROSITE" id="PS51192"/>
    </source>
</evidence>
<dbReference type="PROSITE" id="PS51192">
    <property type="entry name" value="HELICASE_ATP_BIND_1"/>
    <property type="match status" value="1"/>
</dbReference>
<comment type="similarity">
    <text evidence="1">In the N-terminal section; belongs to the CRISPR-associated nuclease Cas3-HD family.</text>
</comment>
<keyword evidence="6" id="KW-0378">Hydrolase</keyword>
<dbReference type="Pfam" id="PF00270">
    <property type="entry name" value="DEAD"/>
    <property type="match status" value="1"/>
</dbReference>
<reference evidence="14" key="1">
    <citation type="submission" date="2019-09" db="EMBL/GenBank/DDBJ databases">
        <title>Characterisation of the sponge microbiome using genome-centric metagenomics.</title>
        <authorList>
            <person name="Engelberts J.P."/>
            <person name="Robbins S.J."/>
            <person name="De Goeij J.M."/>
            <person name="Aranda M."/>
            <person name="Bell S.C."/>
            <person name="Webster N.S."/>
        </authorList>
    </citation>
    <scope>NUCLEOTIDE SEQUENCE</scope>
    <source>
        <strain evidence="14">SB0664_bin_27</strain>
    </source>
</reference>
<dbReference type="GO" id="GO:0005829">
    <property type="term" value="C:cytosol"/>
    <property type="evidence" value="ECO:0007669"/>
    <property type="project" value="TreeGrafter"/>
</dbReference>
<protein>
    <submittedName>
        <fullName evidence="14">CRISPR-associated helicase Cas3</fullName>
    </submittedName>
</protein>
<sequence>MISLYPYQQRVKSLIQEGKSVVLQAPTGAGKTRAALAPYIESYFSDEPDRLPRKCIYSVPMRVLANQFNEEFSGLAQSYDRRFRPQQELRVKIQTGEHPDDPQLLGNLIFATIDQSLSSALAVPYSLSSRRANLNAGAFFSSYLIFDEFHLFPAGDGGNASGALVTTLQLLAELRGLIPFVLMTATFSTAMLDDLAQRLGAEVVTVPKHEYLTIASGEGKQARRRYYHIVEESVSAGAVLQAHKAGDVTRSIVVCNQVARAQKLYDELRDHAESKDTEIRLLHSRFTPEHRKQKEEEIRREFGKEARNRTIDSLILVATQVVEVGLDITCDRLHTEIAPANAVFQRAGRCARYPGEVGHVHIYQVPTRDSRGEEKLDHLPYPSALCKASWQSLSGRADQELDFENEQAIIDEVHEETDRNLLAAMDLQRGLIWQSIFNAMEAHERSHRQDLIRSIDSVTVLAAHSPEKLGNPFSAQGFSLFRGSVYGIWRNLDEMVDGLELGEYEDRPWTMQFPSSSQNDIEDATKEERYVWHPIYDPNLISGTKVVVINSAFCAYDVELGFRIQVPGEQTGWVSNQGKDFRGNSFGEYSYRLESYSEHIDRMVDVYERQFKDEYTYVQRKLTALWSLPVDGLDQAIRLAIACHDLGKLDRRWQRWVRLYQEKIGAPICGRSYMGVHTDYDPRNRTHQEAQRETDRQEARPNHAGESAVAAAKIVANHIGRQQKSLALAVLTAIARHHSTGTERYGEYDLHRESGTALAQALQAAQLPAPEQPLLKSCGRGNRLDRYLITPGHFKSLLLYLYVVRILRLCDGLSQERA</sequence>
<gene>
    <name evidence="14" type="primary">cas3</name>
    <name evidence="14" type="ORF">F4Y42_06500</name>
</gene>
<dbReference type="GO" id="GO:0051607">
    <property type="term" value="P:defense response to virus"/>
    <property type="evidence" value="ECO:0007669"/>
    <property type="project" value="UniProtKB-KW"/>
</dbReference>
<keyword evidence="8" id="KW-0067">ATP-binding</keyword>
<feature type="compositionally biased region" description="Basic and acidic residues" evidence="11">
    <location>
        <begin position="680"/>
        <end position="703"/>
    </location>
</feature>
<comment type="similarity">
    <text evidence="2">In the central section; belongs to the CRISPR-associated helicase Cas3 family.</text>
</comment>
<keyword evidence="3" id="KW-0540">Nuclease</keyword>
<dbReference type="GO" id="GO:0003676">
    <property type="term" value="F:nucleic acid binding"/>
    <property type="evidence" value="ECO:0007669"/>
    <property type="project" value="InterPro"/>
</dbReference>
<evidence type="ECO:0000256" key="7">
    <source>
        <dbReference type="ARBA" id="ARBA00022806"/>
    </source>
</evidence>
<evidence type="ECO:0000256" key="8">
    <source>
        <dbReference type="ARBA" id="ARBA00022840"/>
    </source>
</evidence>
<dbReference type="SUPFAM" id="SSF52540">
    <property type="entry name" value="P-loop containing nucleoside triphosphate hydrolases"/>
    <property type="match status" value="1"/>
</dbReference>
<feature type="domain" description="HD Cas3-type" evidence="13">
    <location>
        <begin position="589"/>
        <end position="813"/>
    </location>
</feature>
<dbReference type="InterPro" id="IPR014001">
    <property type="entry name" value="Helicase_ATP-bd"/>
</dbReference>
<proteinExistence type="inferred from homology"/>
<evidence type="ECO:0000256" key="9">
    <source>
        <dbReference type="ARBA" id="ARBA00023118"/>
    </source>
</evidence>
<dbReference type="InterPro" id="IPR038257">
    <property type="entry name" value="CRISPR-assoc_Cas3_HD_sf"/>
</dbReference>
<keyword evidence="7" id="KW-0347">Helicase</keyword>
<dbReference type="InterPro" id="IPR054712">
    <property type="entry name" value="Cas3-like_dom"/>
</dbReference>
<name>A0A6B0YR93_9CHLR</name>
<dbReference type="InterPro" id="IPR001650">
    <property type="entry name" value="Helicase_C-like"/>
</dbReference>
<dbReference type="GO" id="GO:0046872">
    <property type="term" value="F:metal ion binding"/>
    <property type="evidence" value="ECO:0007669"/>
    <property type="project" value="UniProtKB-KW"/>
</dbReference>